<dbReference type="AlphaFoldDB" id="A0A1A8XH18"/>
<organism evidence="2 3">
    <name type="scientific">Candidatus Accumulibacter aalborgensis</name>
    <dbReference type="NCBI Taxonomy" id="1860102"/>
    <lineage>
        <taxon>Bacteria</taxon>
        <taxon>Pseudomonadati</taxon>
        <taxon>Pseudomonadota</taxon>
        <taxon>Betaproteobacteria</taxon>
        <taxon>Candidatus Accumulibacter</taxon>
    </lineage>
</organism>
<dbReference type="EMBL" id="FLQX01000001">
    <property type="protein sequence ID" value="SBT03233.1"/>
    <property type="molecule type" value="Genomic_DNA"/>
</dbReference>
<dbReference type="Pfam" id="PF10003">
    <property type="entry name" value="DUF2244"/>
    <property type="match status" value="1"/>
</dbReference>
<keyword evidence="1" id="KW-0812">Transmembrane</keyword>
<evidence type="ECO:0000313" key="2">
    <source>
        <dbReference type="EMBL" id="SBT03233.1"/>
    </source>
</evidence>
<evidence type="ECO:0008006" key="4">
    <source>
        <dbReference type="Google" id="ProtNLM"/>
    </source>
</evidence>
<protein>
    <recommendedName>
        <fullName evidence="4">DUF2244 domain-containing protein</fullName>
    </recommendedName>
</protein>
<accession>A0A1A8XH18</accession>
<proteinExistence type="predicted"/>
<reference evidence="2 3" key="1">
    <citation type="submission" date="2016-06" db="EMBL/GenBank/DDBJ databases">
        <authorList>
            <person name="Kjaerup R.B."/>
            <person name="Dalgaard T.S."/>
            <person name="Juul-Madsen H.R."/>
        </authorList>
    </citation>
    <scope>NUCLEOTIDE SEQUENCE [LARGE SCALE GENOMIC DNA]</scope>
    <source>
        <strain evidence="2">3</strain>
    </source>
</reference>
<dbReference type="RefSeq" id="WP_186405330.1">
    <property type="nucleotide sequence ID" value="NZ_FLQX01000001.1"/>
</dbReference>
<dbReference type="PIRSF" id="PIRSF032162">
    <property type="entry name" value="UCP032162_imp"/>
    <property type="match status" value="1"/>
</dbReference>
<dbReference type="InterPro" id="IPR019253">
    <property type="entry name" value="DUF2244_TM"/>
</dbReference>
<name>A0A1A8XH18_9PROT</name>
<keyword evidence="1" id="KW-0472">Membrane</keyword>
<keyword evidence="1" id="KW-1133">Transmembrane helix</keyword>
<feature type="transmembrane region" description="Helical" evidence="1">
    <location>
        <begin position="29"/>
        <end position="51"/>
    </location>
</feature>
<evidence type="ECO:0000256" key="1">
    <source>
        <dbReference type="SAM" id="Phobius"/>
    </source>
</evidence>
<keyword evidence="3" id="KW-1185">Reference proteome</keyword>
<dbReference type="STRING" id="1860102.ACCAA_10150"/>
<gene>
    <name evidence="2" type="ORF">ACCAA_10150</name>
</gene>
<sequence>MSLVAAQTLTGRTWVARPNRSLSALGRRLVFVVTAAVSGTIAFVFSCIGAWPVAPFTGLELALLWWALRRTEACAHDVETITLESGHLTIETRRGARLERHVFQSYWARLQVIKPPGQASHRVLIRSHGKEVEVGSLLNEEQRMALAKDLKQDLAALQPRQSIPWKQAQTT</sequence>
<dbReference type="InterPro" id="IPR016990">
    <property type="entry name" value="UCP032162_TM"/>
</dbReference>
<dbReference type="Proteomes" id="UP000199169">
    <property type="component" value="Unassembled WGS sequence"/>
</dbReference>
<evidence type="ECO:0000313" key="3">
    <source>
        <dbReference type="Proteomes" id="UP000199169"/>
    </source>
</evidence>